<keyword evidence="1" id="KW-0418">Kinase</keyword>
<comment type="caution">
    <text evidence="4">The sequence shown here is derived from an EMBL/GenBank/DDBJ whole genome shotgun (WGS) entry which is preliminary data.</text>
</comment>
<keyword evidence="5" id="KW-1185">Reference proteome</keyword>
<evidence type="ECO:0000313" key="5">
    <source>
        <dbReference type="Proteomes" id="UP000617734"/>
    </source>
</evidence>
<dbReference type="SUPFAM" id="SSF55874">
    <property type="entry name" value="ATPase domain of HSP90 chaperone/DNA topoisomerase II/histidine kinase"/>
    <property type="match status" value="1"/>
</dbReference>
<dbReference type="Gene3D" id="3.30.565.10">
    <property type="entry name" value="Histidine kinase-like ATPase, C-terminal domain"/>
    <property type="match status" value="1"/>
</dbReference>
<dbReference type="InterPro" id="IPR003594">
    <property type="entry name" value="HATPase_dom"/>
</dbReference>
<reference evidence="4" key="2">
    <citation type="submission" date="2020-09" db="EMBL/GenBank/DDBJ databases">
        <authorList>
            <person name="Sun Q."/>
            <person name="Ohkuma M."/>
        </authorList>
    </citation>
    <scope>NUCLEOTIDE SEQUENCE</scope>
    <source>
        <strain evidence="4">JCM 4646</strain>
    </source>
</reference>
<keyword evidence="1" id="KW-0808">Transferase</keyword>
<dbReference type="RefSeq" id="WP_190215716.1">
    <property type="nucleotide sequence ID" value="NZ_BNBO01000091.1"/>
</dbReference>
<proteinExistence type="predicted"/>
<dbReference type="InterPro" id="IPR050267">
    <property type="entry name" value="Anti-sigma-factor_SerPK"/>
</dbReference>
<name>A0A919D974_9ACTN</name>
<dbReference type="AlphaFoldDB" id="A0A919D974"/>
<evidence type="ECO:0000256" key="1">
    <source>
        <dbReference type="ARBA" id="ARBA00022527"/>
    </source>
</evidence>
<reference evidence="4" key="1">
    <citation type="journal article" date="2014" name="Int. J. Syst. Evol. Microbiol.">
        <title>Complete genome sequence of Corynebacterium casei LMG S-19264T (=DSM 44701T), isolated from a smear-ripened cheese.</title>
        <authorList>
            <consortium name="US DOE Joint Genome Institute (JGI-PGF)"/>
            <person name="Walter F."/>
            <person name="Albersmeier A."/>
            <person name="Kalinowski J."/>
            <person name="Ruckert C."/>
        </authorList>
    </citation>
    <scope>NUCLEOTIDE SEQUENCE</scope>
    <source>
        <strain evidence="4">JCM 4646</strain>
    </source>
</reference>
<dbReference type="Proteomes" id="UP000617734">
    <property type="component" value="Unassembled WGS sequence"/>
</dbReference>
<dbReference type="GO" id="GO:0005524">
    <property type="term" value="F:ATP binding"/>
    <property type="evidence" value="ECO:0007669"/>
    <property type="project" value="UniProtKB-KW"/>
</dbReference>
<keyword evidence="4" id="KW-0067">ATP-binding</keyword>
<feature type="region of interest" description="Disordered" evidence="2">
    <location>
        <begin position="1"/>
        <end position="41"/>
    </location>
</feature>
<organism evidence="4 5">
    <name type="scientific">Kitasatospora indigofera</name>
    <dbReference type="NCBI Taxonomy" id="67307"/>
    <lineage>
        <taxon>Bacteria</taxon>
        <taxon>Bacillati</taxon>
        <taxon>Actinomycetota</taxon>
        <taxon>Actinomycetes</taxon>
        <taxon>Kitasatosporales</taxon>
        <taxon>Streptomycetaceae</taxon>
        <taxon>Kitasatospora</taxon>
    </lineage>
</organism>
<dbReference type="EMBL" id="BNBO01000091">
    <property type="protein sequence ID" value="GHE26359.1"/>
    <property type="molecule type" value="Genomic_DNA"/>
</dbReference>
<gene>
    <name evidence="4" type="ORF">GCM10018781_78540</name>
</gene>
<dbReference type="CDD" id="cd16936">
    <property type="entry name" value="HATPase_RsbW-like"/>
    <property type="match status" value="1"/>
</dbReference>
<evidence type="ECO:0000259" key="3">
    <source>
        <dbReference type="Pfam" id="PF13581"/>
    </source>
</evidence>
<evidence type="ECO:0000313" key="4">
    <source>
        <dbReference type="EMBL" id="GHE26359.1"/>
    </source>
</evidence>
<feature type="domain" description="Histidine kinase/HSP90-like ATPase" evidence="3">
    <location>
        <begin position="46"/>
        <end position="155"/>
    </location>
</feature>
<dbReference type="GeneID" id="95358058"/>
<evidence type="ECO:0000256" key="2">
    <source>
        <dbReference type="SAM" id="MobiDB-lite"/>
    </source>
</evidence>
<dbReference type="GO" id="GO:0004674">
    <property type="term" value="F:protein serine/threonine kinase activity"/>
    <property type="evidence" value="ECO:0007669"/>
    <property type="project" value="UniProtKB-KW"/>
</dbReference>
<dbReference type="Pfam" id="PF13581">
    <property type="entry name" value="HATPase_c_2"/>
    <property type="match status" value="1"/>
</dbReference>
<sequence length="162" mass="16465">MDAIATSPTEALIGPPDSRTGSTGTRPPERCADAQPGPGDTVWELPHSPESAGAARRITRDTLGAWGMDEGATDQALIVVSELVTNAVEHALPPIALHLGRAAPGGALHIEVDDGGPAAQEGGWTATCPADEHGRGGAIVAVLATSHGCRAGEHGVTYWADL</sequence>
<protein>
    <submittedName>
        <fullName evidence="4">ATP-binding protein</fullName>
    </submittedName>
</protein>
<dbReference type="PANTHER" id="PTHR35526:SF3">
    <property type="entry name" value="ANTI-SIGMA-F FACTOR RSBW"/>
    <property type="match status" value="1"/>
</dbReference>
<accession>A0A919D974</accession>
<dbReference type="InterPro" id="IPR036890">
    <property type="entry name" value="HATPase_C_sf"/>
</dbReference>
<dbReference type="PANTHER" id="PTHR35526">
    <property type="entry name" value="ANTI-SIGMA-F FACTOR RSBW-RELATED"/>
    <property type="match status" value="1"/>
</dbReference>
<keyword evidence="1" id="KW-0723">Serine/threonine-protein kinase</keyword>
<keyword evidence="4" id="KW-0547">Nucleotide-binding</keyword>